<dbReference type="GO" id="GO:0005737">
    <property type="term" value="C:cytoplasm"/>
    <property type="evidence" value="ECO:0007669"/>
    <property type="project" value="UniProtKB-SubCell"/>
</dbReference>
<feature type="domain" description="Proteasome adapter and scaffold protein ECM29 HEAT-repeat" evidence="6">
    <location>
        <begin position="1285"/>
        <end position="1446"/>
    </location>
</feature>
<dbReference type="Pfam" id="PF13001">
    <property type="entry name" value="ECM29_N"/>
    <property type="match status" value="1"/>
</dbReference>
<gene>
    <name evidence="7" type="ORF">PUMCH_003157</name>
</gene>
<dbReference type="GO" id="GO:0036503">
    <property type="term" value="P:ERAD pathway"/>
    <property type="evidence" value="ECO:0007669"/>
    <property type="project" value="TreeGrafter"/>
</dbReference>
<accession>A0AAX4HBG1</accession>
<organism evidence="7 8">
    <name type="scientific">Australozyma saopauloensis</name>
    <dbReference type="NCBI Taxonomy" id="291208"/>
    <lineage>
        <taxon>Eukaryota</taxon>
        <taxon>Fungi</taxon>
        <taxon>Dikarya</taxon>
        <taxon>Ascomycota</taxon>
        <taxon>Saccharomycotina</taxon>
        <taxon>Pichiomycetes</taxon>
        <taxon>Metschnikowiaceae</taxon>
        <taxon>Australozyma</taxon>
    </lineage>
</organism>
<dbReference type="InterPro" id="IPR011989">
    <property type="entry name" value="ARM-like"/>
</dbReference>
<evidence type="ECO:0000256" key="1">
    <source>
        <dbReference type="ARBA" id="ARBA00004496"/>
    </source>
</evidence>
<dbReference type="InterPro" id="IPR024372">
    <property type="entry name" value="Ecm29_N"/>
</dbReference>
<feature type="domain" description="Proteasome component Ecm29 N-terminal" evidence="5">
    <location>
        <begin position="9"/>
        <end position="499"/>
    </location>
</feature>
<dbReference type="Pfam" id="PF23731">
    <property type="entry name" value="ARM_ECM29_C"/>
    <property type="match status" value="1"/>
</dbReference>
<dbReference type="PANTHER" id="PTHR23346:SF19">
    <property type="entry name" value="PROTEASOME ADAPTER AND SCAFFOLD PROTEIN ECM29"/>
    <property type="match status" value="1"/>
</dbReference>
<evidence type="ECO:0008006" key="9">
    <source>
        <dbReference type="Google" id="ProtNLM"/>
    </source>
</evidence>
<comment type="subcellular location">
    <subcellularLocation>
        <location evidence="1">Cytoplasm</location>
    </subcellularLocation>
</comment>
<dbReference type="PANTHER" id="PTHR23346">
    <property type="entry name" value="TRANSLATIONAL ACTIVATOR GCN1-RELATED"/>
    <property type="match status" value="1"/>
</dbReference>
<keyword evidence="2" id="KW-0963">Cytoplasm</keyword>
<dbReference type="RefSeq" id="XP_062878208.1">
    <property type="nucleotide sequence ID" value="XM_063022138.1"/>
</dbReference>
<evidence type="ECO:0000313" key="7">
    <source>
        <dbReference type="EMBL" id="WPK25826.1"/>
    </source>
</evidence>
<sequence length="1826" mass="204890">MATTELDLVNNVDLRFALAESDSQLEQSLNQLLPPLLLKLSSQDAQVRQAVFKVIQNIFPRITAAPTLQLPVDALLQQIKTPKVNFQQDSNTVRLYSLLFLSKGVERLSQESQRKLVPSVVRGISSLPTSSAARMFNILVKLLQNWVPPSRDSPEYECMASTLGFDKNKSDEKFIADKVARFMLLVPTSSSTHTALPGLSASEIAFFTKDAGVTYSTSQELVSAKIRLLNFLKAGFSDQRLVFPLLVASVDSLSTIAEASETLFRKLEIDYHDDELVSLMTSLFLGTNALPVKSTLQCKILSLLVKFPPEKTSAQAAEIADVGLTSDYRRLRLDIVRFIKLSTLNMDSSIEDKELNCVKIAAKLKMNIIADGWPQMNTSNGSEFHHSLKQRELQYETLGDLLSSSASFLLNNLDYLEFLFESLDSEMVDLRSVLQLVLSRLSVHISQLTDDRKIALMPIFESIILKENANSAVKYLALKYVNTAYEFCNLDARYLCILGTSLKNSPEAIEEAKKGLNPYQFSLIQASSASYALVTPTISEKLKFPQFQALVSLYSLKLESSFLDSKNNQLKDCITEAIIFAFRVLATEAIGTSSFAIVIDERWATRVDDALEHDETVGKLISSHMLEILRDDFQMTGDVVSRNAIQSFIDLTFSSLHSKFVSNQMIVPSFELTKVFHLLLKFSDESIINYLDHTLLDLHKILEQCSNFNDSLRTLAKSFAIIASSASVSVNVPLNLISALSKIRGSISSIEIYLFTSSAIYSRLAARGRIHQVESSDINELLDEIESSLQSPQLYDASLLSISELSIYGVMSNLEILSGYQNWVERIHDLIAPRAKACHELSLLAICKLSLSAKSSPENDQSLQPLPIESLVFETHHAKNTEFAFVSGECLLILAGGWNSKILRQELDIQGVIPENRPQLVRFEFILNECIKFSRMTKPSLRKSSCIWLLEIVQNLGHTQLIKDRALELHSVFISFLTDRDEMIQECASRGLGLTFELGNSELKESLVKNLIRSFTDTVPSNSMTLGSVQGDTQLFDNDVMRTHDGSISTYKDVLNLASDVGDPSLVYKFMSLAKANAAWTTKRGMAFGLGNILSKSNLDSVFLQDKNLILRLVPKLYRYRFDPNGLVSQSMNGIWNALFPDSSTLVTQNFDSILREILSGMGNREWRVRQASISAMENLLQSQLFEKYEQNLEEIWNMTFRCMDDIKESVRKEAQKLAKSLSKTLLRAADPSTGNLTVAKATKLVGQVIPFLLGSNGLLSDAEDVKHFALETLIKLSEKGGKAIRPFIPELIATFIELMSSLEPEVINYLVLNAEKYNLSGNDVDAKRLQSLNSSPLLEAIERLISLVDEDLMSDLVQKLRDSIRNSVGLPSKACGSRVIVHLVTKLPFLSGPYGDDLLKICVSNLKDRNLAISSSFAIAAGHCSKIASIDSVVRYSAKISDMYFTNKDNKDRFIAAVASQSVSKFSGVDKFSAVAVAFLPLSFVGKHDDDEKVQKRFEDEWVESSSGNSAVKLYFDEILQICESQIKCSDYNIRRIVARSLIEIVETVHNSLHKEIMRLFEVLLLGCQEKSWKGKEFVFDALVQLSVRNRSTLDQNDNLMESVVKTVKTEAKRRNKSYQIHAVQSMGRFIKVFYSDKDLVHLYIDIMESVLSDEYLEEIDLLDEKHRSANSLVSQHAVKNEELYISLLKSVGDSISPSIDEDLAQFLVSSMRSFMNSEHEISWRTCIAYNEIYKSLMEPCLQSQTGPMSFNSVYEVFTLLRQFKEPYKLERAITLLIRNAGLSLLVFQKFDQTKYFQEVSAMLLDYQKQDLSSVVRAEIEKALI</sequence>
<keyword evidence="4" id="KW-0647">Proteasome</keyword>
<dbReference type="GO" id="GO:0005634">
    <property type="term" value="C:nucleus"/>
    <property type="evidence" value="ECO:0007669"/>
    <property type="project" value="TreeGrafter"/>
</dbReference>
<evidence type="ECO:0000256" key="3">
    <source>
        <dbReference type="ARBA" id="ARBA00022737"/>
    </source>
</evidence>
<dbReference type="GO" id="GO:0060090">
    <property type="term" value="F:molecular adaptor activity"/>
    <property type="evidence" value="ECO:0007669"/>
    <property type="project" value="InterPro"/>
</dbReference>
<evidence type="ECO:0000256" key="2">
    <source>
        <dbReference type="ARBA" id="ARBA00022490"/>
    </source>
</evidence>
<dbReference type="Proteomes" id="UP001338582">
    <property type="component" value="Chromosome 4"/>
</dbReference>
<keyword evidence="8" id="KW-1185">Reference proteome</keyword>
<dbReference type="Gene3D" id="1.25.10.10">
    <property type="entry name" value="Leucine-rich Repeat Variant"/>
    <property type="match status" value="3"/>
</dbReference>
<name>A0AAX4HBG1_9ASCO</name>
<evidence type="ECO:0000313" key="8">
    <source>
        <dbReference type="Proteomes" id="UP001338582"/>
    </source>
</evidence>
<evidence type="ECO:0000256" key="4">
    <source>
        <dbReference type="ARBA" id="ARBA00022942"/>
    </source>
</evidence>
<reference evidence="7 8" key="1">
    <citation type="submission" date="2023-10" db="EMBL/GenBank/DDBJ databases">
        <title>Draft Genome Sequence of Candida saopaulonensis from a very Premature Infant with Sepsis.</title>
        <authorList>
            <person name="Ning Y."/>
            <person name="Dai R."/>
            <person name="Xiao M."/>
            <person name="Xu Y."/>
            <person name="Yan Q."/>
            <person name="Zhang L."/>
        </authorList>
    </citation>
    <scope>NUCLEOTIDE SEQUENCE [LARGE SCALE GENOMIC DNA]</scope>
    <source>
        <strain evidence="7 8">19XY460</strain>
    </source>
</reference>
<evidence type="ECO:0000259" key="5">
    <source>
        <dbReference type="Pfam" id="PF13001"/>
    </source>
</evidence>
<dbReference type="SUPFAM" id="SSF48371">
    <property type="entry name" value="ARM repeat"/>
    <property type="match status" value="2"/>
</dbReference>
<dbReference type="InterPro" id="IPR055443">
    <property type="entry name" value="HEAT_ECM29"/>
</dbReference>
<dbReference type="EMBL" id="CP138897">
    <property type="protein sequence ID" value="WPK25826.1"/>
    <property type="molecule type" value="Genomic_DNA"/>
</dbReference>
<dbReference type="Pfam" id="PF24492">
    <property type="entry name" value="HEAT_ECM29"/>
    <property type="match status" value="1"/>
</dbReference>
<dbReference type="GeneID" id="88174221"/>
<dbReference type="KEGG" id="asau:88174221"/>
<evidence type="ECO:0000259" key="6">
    <source>
        <dbReference type="Pfam" id="PF24492"/>
    </source>
</evidence>
<proteinExistence type="predicted"/>
<protein>
    <recommendedName>
        <fullName evidence="9">Proteasome component ECM29</fullName>
    </recommendedName>
</protein>
<dbReference type="GO" id="GO:0000502">
    <property type="term" value="C:proteasome complex"/>
    <property type="evidence" value="ECO:0007669"/>
    <property type="project" value="UniProtKB-KW"/>
</dbReference>
<dbReference type="InterPro" id="IPR016024">
    <property type="entry name" value="ARM-type_fold"/>
</dbReference>
<dbReference type="GO" id="GO:0043248">
    <property type="term" value="P:proteasome assembly"/>
    <property type="evidence" value="ECO:0007669"/>
    <property type="project" value="InterPro"/>
</dbReference>
<keyword evidence="3" id="KW-0677">Repeat</keyword>